<accession>A0A8H6RAG7</accession>
<dbReference type="AlphaFoldDB" id="A0A8H6RAG7"/>
<keyword evidence="2" id="KW-1185">Reference proteome</keyword>
<comment type="caution">
    <text evidence="1">The sequence shown here is derived from an EMBL/GenBank/DDBJ whole genome shotgun (WGS) entry which is preliminary data.</text>
</comment>
<proteinExistence type="predicted"/>
<reference evidence="1" key="1">
    <citation type="submission" date="2020-04" db="EMBL/GenBank/DDBJ databases">
        <title>Draft genome resource of the tomato pathogen Pseudocercospora fuligena.</title>
        <authorList>
            <person name="Zaccaron A."/>
        </authorList>
    </citation>
    <scope>NUCLEOTIDE SEQUENCE</scope>
    <source>
        <strain evidence="1">PF001</strain>
    </source>
</reference>
<name>A0A8H6RAG7_9PEZI</name>
<dbReference type="OrthoDB" id="3650850at2759"/>
<organism evidence="1 2">
    <name type="scientific">Pseudocercospora fuligena</name>
    <dbReference type="NCBI Taxonomy" id="685502"/>
    <lineage>
        <taxon>Eukaryota</taxon>
        <taxon>Fungi</taxon>
        <taxon>Dikarya</taxon>
        <taxon>Ascomycota</taxon>
        <taxon>Pezizomycotina</taxon>
        <taxon>Dothideomycetes</taxon>
        <taxon>Dothideomycetidae</taxon>
        <taxon>Mycosphaerellales</taxon>
        <taxon>Mycosphaerellaceae</taxon>
        <taxon>Pseudocercospora</taxon>
    </lineage>
</organism>
<evidence type="ECO:0000313" key="2">
    <source>
        <dbReference type="Proteomes" id="UP000660729"/>
    </source>
</evidence>
<dbReference type="EMBL" id="JABCIY010000228">
    <property type="protein sequence ID" value="KAF7187473.1"/>
    <property type="molecule type" value="Genomic_DNA"/>
</dbReference>
<sequence length="219" mass="25301">MGAAHSIFGHNQRPVSSSYVTKQPDGRIYKCTTIQLCCKPTDVVSPELRLESLTLEDRVQSLPQELQDMIFNFVVEVPSHDTIVVDESYRAPAALWLNKPLRTTTAQKYFTTNAFAFKNMSSKFFDEWVDSLDPDHCALLKDTRFEIYDQVSGDRVQRAMAMTGWLNDCIKHLDENYPEVQWMALKADWRVGKTGKVEWRSWTGMSLTYLRMYLRGLDV</sequence>
<evidence type="ECO:0000313" key="1">
    <source>
        <dbReference type="EMBL" id="KAF7187473.1"/>
    </source>
</evidence>
<dbReference type="Proteomes" id="UP000660729">
    <property type="component" value="Unassembled WGS sequence"/>
</dbReference>
<gene>
    <name evidence="1" type="ORF">HII31_11213</name>
</gene>
<protein>
    <submittedName>
        <fullName evidence="1">Uncharacterized protein</fullName>
    </submittedName>
</protein>